<protein>
    <recommendedName>
        <fullName evidence="1">Reverse transcriptase Ty1/copia-type domain-containing protein</fullName>
    </recommendedName>
</protein>
<reference evidence="3" key="1">
    <citation type="journal article" date="2015" name="Proc. Natl. Acad. Sci. U.S.A.">
        <title>Genome sequence of the Asian Tiger mosquito, Aedes albopictus, reveals insights into its biology, genetics, and evolution.</title>
        <authorList>
            <person name="Chen X.G."/>
            <person name="Jiang X."/>
            <person name="Gu J."/>
            <person name="Xu M."/>
            <person name="Wu Y."/>
            <person name="Deng Y."/>
            <person name="Zhang C."/>
            <person name="Bonizzoni M."/>
            <person name="Dermauw W."/>
            <person name="Vontas J."/>
            <person name="Armbruster P."/>
            <person name="Huang X."/>
            <person name="Yang Y."/>
            <person name="Zhang H."/>
            <person name="He W."/>
            <person name="Peng H."/>
            <person name="Liu Y."/>
            <person name="Wu K."/>
            <person name="Chen J."/>
            <person name="Lirakis M."/>
            <person name="Topalis P."/>
            <person name="Van Leeuwen T."/>
            <person name="Hall A.B."/>
            <person name="Jiang X."/>
            <person name="Thorpe C."/>
            <person name="Mueller R.L."/>
            <person name="Sun C."/>
            <person name="Waterhouse R.M."/>
            <person name="Yan G."/>
            <person name="Tu Z.J."/>
            <person name="Fang X."/>
            <person name="James A.A."/>
        </authorList>
    </citation>
    <scope>NUCLEOTIDE SEQUENCE [LARGE SCALE GENOMIC DNA]</scope>
    <source>
        <strain evidence="3">Foshan</strain>
    </source>
</reference>
<dbReference type="Proteomes" id="UP000069940">
    <property type="component" value="Unassembled WGS sequence"/>
</dbReference>
<reference evidence="2" key="2">
    <citation type="submission" date="2025-05" db="UniProtKB">
        <authorList>
            <consortium name="EnsemblMetazoa"/>
        </authorList>
    </citation>
    <scope>IDENTIFICATION</scope>
    <source>
        <strain evidence="2">Foshan</strain>
    </source>
</reference>
<name>A0ABM1YS68_AEDAL</name>
<organism evidence="2 3">
    <name type="scientific">Aedes albopictus</name>
    <name type="common">Asian tiger mosquito</name>
    <name type="synonym">Stegomyia albopicta</name>
    <dbReference type="NCBI Taxonomy" id="7160"/>
    <lineage>
        <taxon>Eukaryota</taxon>
        <taxon>Metazoa</taxon>
        <taxon>Ecdysozoa</taxon>
        <taxon>Arthropoda</taxon>
        <taxon>Hexapoda</taxon>
        <taxon>Insecta</taxon>
        <taxon>Pterygota</taxon>
        <taxon>Neoptera</taxon>
        <taxon>Endopterygota</taxon>
        <taxon>Diptera</taxon>
        <taxon>Nematocera</taxon>
        <taxon>Culicoidea</taxon>
        <taxon>Culicidae</taxon>
        <taxon>Culicinae</taxon>
        <taxon>Aedini</taxon>
        <taxon>Aedes</taxon>
        <taxon>Stegomyia</taxon>
    </lineage>
</organism>
<dbReference type="PANTHER" id="PTHR11439">
    <property type="entry name" value="GAG-POL-RELATED RETROTRANSPOSON"/>
    <property type="match status" value="1"/>
</dbReference>
<proteinExistence type="predicted"/>
<dbReference type="SUPFAM" id="SSF56672">
    <property type="entry name" value="DNA/RNA polymerases"/>
    <property type="match status" value="1"/>
</dbReference>
<evidence type="ECO:0000313" key="3">
    <source>
        <dbReference type="Proteomes" id="UP000069940"/>
    </source>
</evidence>
<dbReference type="GeneID" id="134289748"/>
<dbReference type="Pfam" id="PF07727">
    <property type="entry name" value="RVT_2"/>
    <property type="match status" value="1"/>
</dbReference>
<dbReference type="InterPro" id="IPR043502">
    <property type="entry name" value="DNA/RNA_pol_sf"/>
</dbReference>
<accession>A0ABM1YS68</accession>
<evidence type="ECO:0000313" key="2">
    <source>
        <dbReference type="EnsemblMetazoa" id="AALFPA23_011690.P16604"/>
    </source>
</evidence>
<dbReference type="RefSeq" id="XP_062712172.1">
    <property type="nucleotide sequence ID" value="XM_062856188.1"/>
</dbReference>
<sequence length="206" mass="23255">MGFEPGKSDSRLYVRRNKDGKMCFIVIYVDDMVVFCHSEQEFEEIRVKLGQHFKLYSLGDLRQFLGIHIEKVDGHYTMCQESYIEKLLGRFGHGDAKSSKVPLDPGYIKQKEETALPTNTSYRSLVGSLLYVAVNTRPDISVGTSLLCRKVSNPTDRDCTEAKRMLRYLKGTKNLRLHLGGGSEGLECFVDADWTGNESDQKSNSG</sequence>
<dbReference type="PANTHER" id="PTHR11439:SF463">
    <property type="entry name" value="REVERSE TRANSCRIPTASE TY1_COPIA-TYPE DOMAIN-CONTAINING PROTEIN"/>
    <property type="match status" value="1"/>
</dbReference>
<evidence type="ECO:0000259" key="1">
    <source>
        <dbReference type="Pfam" id="PF07727"/>
    </source>
</evidence>
<feature type="domain" description="Reverse transcriptase Ty1/copia-type" evidence="1">
    <location>
        <begin position="2"/>
        <end position="103"/>
    </location>
</feature>
<keyword evidence="3" id="KW-1185">Reference proteome</keyword>
<dbReference type="InterPro" id="IPR013103">
    <property type="entry name" value="RVT_2"/>
</dbReference>
<dbReference type="EnsemblMetazoa" id="AALFPA23_011690.R16604">
    <property type="protein sequence ID" value="AALFPA23_011690.P16604"/>
    <property type="gene ID" value="AALFPA23_011690"/>
</dbReference>